<keyword evidence="2" id="KW-1185">Reference proteome</keyword>
<dbReference type="KEGG" id="hfl:PUV54_07650"/>
<proteinExistence type="predicted"/>
<accession>A0AAE9ZDI8</accession>
<protein>
    <submittedName>
        <fullName evidence="1">Uncharacterized protein</fullName>
    </submittedName>
</protein>
<name>A0AAE9ZDI8_9PROT</name>
<dbReference type="Proteomes" id="UP001214043">
    <property type="component" value="Chromosome"/>
</dbReference>
<gene>
    <name evidence="1" type="ORF">PUV54_07650</name>
</gene>
<dbReference type="AlphaFoldDB" id="A0AAE9ZDI8"/>
<reference evidence="1" key="1">
    <citation type="submission" date="2023-02" db="EMBL/GenBank/DDBJ databases">
        <title>Genome sequence of Hyphococcus flavus.</title>
        <authorList>
            <person name="Rong J.-C."/>
            <person name="Zhao Q."/>
            <person name="Yi M."/>
            <person name="Wu J.-Y."/>
        </authorList>
    </citation>
    <scope>NUCLEOTIDE SEQUENCE</scope>
    <source>
        <strain evidence="1">MCCC 1K03223</strain>
    </source>
</reference>
<dbReference type="EMBL" id="CP118166">
    <property type="protein sequence ID" value="WDI33068.1"/>
    <property type="molecule type" value="Genomic_DNA"/>
</dbReference>
<evidence type="ECO:0000313" key="1">
    <source>
        <dbReference type="EMBL" id="WDI33068.1"/>
    </source>
</evidence>
<evidence type="ECO:0000313" key="2">
    <source>
        <dbReference type="Proteomes" id="UP001214043"/>
    </source>
</evidence>
<sequence>MLKAVAPSRLRSVRNVICVTFGIFAAHSCASTTAPSLTAQDLLVAPYTYAAGQPFDVDAFLAAFPSWLTTSYSAAEFDPEQGAMVIENFRFGFAAAPELGFLADRAVVWDADVDSMTAVFSGTANNTAKASLFDRIALEGLRSEGMQWDGGSESASISFDKLVIDGLAARSYNLAPKAGVGEESKILRNMAAVMGSFAYDGAAYSNFSLRLANSSGERVEVDVAEAFARGYDAGAVAFQSASGVTALIHSASDDVPVEVSEKVKGKRAEGPYAKILNLPPSEAMNEVLRRPTAMLAAAAVGETTAYEIDYTEARGADLSGALLWLARWELPPITETNLIDLGAQTMLGYRESWDGQLIQSIERTEIPAADFYWLVPAQYDVVYSGYTQEIGQMFGVMQNRMPPGFSTEAAPQFEEMFAVMNALGLERIAGDMDFSWRWNGETGDAAVSTSSDLIDLLTNDLGISVGGPTLAEWDVMARNDTPMAAAVTDISLQGFNFGLGDRGILDRAFAYAAEEQGMTGPDLRQSMSAMARLTGAQAGEMNPRIESYAGAVADFIAGGGRIDIVAAPETPVDFMTLQSVGQTAPQTLPDVLNLSITHTAE</sequence>
<dbReference type="RefSeq" id="WP_274495029.1">
    <property type="nucleotide sequence ID" value="NZ_CP118166.1"/>
</dbReference>
<organism evidence="1 2">
    <name type="scientific">Hyphococcus flavus</name>
    <dbReference type="NCBI Taxonomy" id="1866326"/>
    <lineage>
        <taxon>Bacteria</taxon>
        <taxon>Pseudomonadati</taxon>
        <taxon>Pseudomonadota</taxon>
        <taxon>Alphaproteobacteria</taxon>
        <taxon>Parvularculales</taxon>
        <taxon>Parvularculaceae</taxon>
        <taxon>Hyphococcus</taxon>
    </lineage>
</organism>